<evidence type="ECO:0000313" key="2">
    <source>
        <dbReference type="Proteomes" id="UP001054821"/>
    </source>
</evidence>
<dbReference type="EMBL" id="JAJFAZ020000002">
    <property type="protein sequence ID" value="KAI5345543.1"/>
    <property type="molecule type" value="Genomic_DNA"/>
</dbReference>
<protein>
    <submittedName>
        <fullName evidence="1">Uncharacterized protein</fullName>
    </submittedName>
</protein>
<dbReference type="Proteomes" id="UP001054821">
    <property type="component" value="Chromosome 2"/>
</dbReference>
<organism evidence="1 2">
    <name type="scientific">Prunus dulcis</name>
    <name type="common">Almond</name>
    <name type="synonym">Amygdalus dulcis</name>
    <dbReference type="NCBI Taxonomy" id="3755"/>
    <lineage>
        <taxon>Eukaryota</taxon>
        <taxon>Viridiplantae</taxon>
        <taxon>Streptophyta</taxon>
        <taxon>Embryophyta</taxon>
        <taxon>Tracheophyta</taxon>
        <taxon>Spermatophyta</taxon>
        <taxon>Magnoliopsida</taxon>
        <taxon>eudicotyledons</taxon>
        <taxon>Gunneridae</taxon>
        <taxon>Pentapetalae</taxon>
        <taxon>rosids</taxon>
        <taxon>fabids</taxon>
        <taxon>Rosales</taxon>
        <taxon>Rosaceae</taxon>
        <taxon>Amygdaloideae</taxon>
        <taxon>Amygdaleae</taxon>
        <taxon>Prunus</taxon>
    </lineage>
</organism>
<gene>
    <name evidence="1" type="ORF">L3X38_013420</name>
</gene>
<comment type="caution">
    <text evidence="1">The sequence shown here is derived from an EMBL/GenBank/DDBJ whole genome shotgun (WGS) entry which is preliminary data.</text>
</comment>
<evidence type="ECO:0000313" key="1">
    <source>
        <dbReference type="EMBL" id="KAI5345543.1"/>
    </source>
</evidence>
<keyword evidence="2" id="KW-1185">Reference proteome</keyword>
<accession>A0AAD4WL65</accession>
<reference evidence="1 2" key="1">
    <citation type="journal article" date="2022" name="G3 (Bethesda)">
        <title>Whole-genome sequence and methylome profiling of the almond [Prunus dulcis (Mill.) D.A. Webb] cultivar 'Nonpareil'.</title>
        <authorList>
            <person name="D'Amico-Willman K.M."/>
            <person name="Ouma W.Z."/>
            <person name="Meulia T."/>
            <person name="Sideli G.M."/>
            <person name="Gradziel T.M."/>
            <person name="Fresnedo-Ramirez J."/>
        </authorList>
    </citation>
    <scope>NUCLEOTIDE SEQUENCE [LARGE SCALE GENOMIC DNA]</scope>
    <source>
        <strain evidence="1">Clone GOH B32 T37-40</strain>
    </source>
</reference>
<proteinExistence type="predicted"/>
<name>A0AAD4WL65_PRUDU</name>
<sequence length="73" mass="8285">MCSGQDRIRLGFQGIRDRSCEGRIAARISLRPARIAARIEAVSPRPMWITTQIEVVSLRPARMELTDQERGYA</sequence>
<dbReference type="AlphaFoldDB" id="A0AAD4WL65"/>